<sequence length="131" mass="14018">MNEDSPAPRDIHLLTTDTLLADLIGGRAVAVAAGDHLSIDSDDARAVLDWYRRNRGKWAGNLSAGDVEAIINVIGTEPPTLETAADDGQARTVKVLRLVKVVAHRFAGLHVYGRSTAPPDTFVFESGKTVT</sequence>
<proteinExistence type="predicted"/>
<gene>
    <name evidence="2" type="ORF">L6637_37820</name>
    <name evidence="1" type="ORF">L6654_35400</name>
</gene>
<protein>
    <submittedName>
        <fullName evidence="1">Uncharacterized protein</fullName>
    </submittedName>
</protein>
<comment type="caution">
    <text evidence="1">The sequence shown here is derived from an EMBL/GenBank/DDBJ whole genome shotgun (WGS) entry which is preliminary data.</text>
</comment>
<name>A0A9X1RIG1_9BRAD</name>
<dbReference type="Proteomes" id="UP001139054">
    <property type="component" value="Unassembled WGS sequence"/>
</dbReference>
<organism evidence="1 4">
    <name type="scientific">Bradyrhizobium zhengyangense</name>
    <dbReference type="NCBI Taxonomy" id="2911009"/>
    <lineage>
        <taxon>Bacteria</taxon>
        <taxon>Pseudomonadati</taxon>
        <taxon>Pseudomonadota</taxon>
        <taxon>Alphaproteobacteria</taxon>
        <taxon>Hyphomicrobiales</taxon>
        <taxon>Nitrobacteraceae</taxon>
        <taxon>Bradyrhizobium</taxon>
    </lineage>
</organism>
<reference evidence="1" key="1">
    <citation type="submission" date="2022-01" db="EMBL/GenBank/DDBJ databases">
        <title>Genome sequnece data of strain Bradyrhizobium sp. nov.</title>
        <authorList>
            <person name="Zhang J."/>
        </authorList>
    </citation>
    <scope>NUCLEOTIDE SEQUENCE</scope>
    <source>
        <strain evidence="2">WYCCWR 12774</strain>
        <strain evidence="1">WYCCWR 13023</strain>
    </source>
</reference>
<dbReference type="Proteomes" id="UP001139012">
    <property type="component" value="Unassembled WGS sequence"/>
</dbReference>
<dbReference type="EMBL" id="JAKLTY010000034">
    <property type="protein sequence ID" value="MCG2631923.1"/>
    <property type="molecule type" value="Genomic_DNA"/>
</dbReference>
<evidence type="ECO:0000313" key="3">
    <source>
        <dbReference type="Proteomes" id="UP001139012"/>
    </source>
</evidence>
<keyword evidence="3" id="KW-1185">Reference proteome</keyword>
<dbReference type="EMBL" id="JAKLUA010000024">
    <property type="protein sequence ID" value="MCG2672718.1"/>
    <property type="molecule type" value="Genomic_DNA"/>
</dbReference>
<accession>A0A9X1RIG1</accession>
<dbReference type="AlphaFoldDB" id="A0A9X1RIG1"/>
<evidence type="ECO:0000313" key="4">
    <source>
        <dbReference type="Proteomes" id="UP001139054"/>
    </source>
</evidence>
<dbReference type="RefSeq" id="WP_206733205.1">
    <property type="nucleotide sequence ID" value="NZ_JAKLTY010000034.1"/>
</dbReference>
<evidence type="ECO:0000313" key="1">
    <source>
        <dbReference type="EMBL" id="MCG2631923.1"/>
    </source>
</evidence>
<evidence type="ECO:0000313" key="2">
    <source>
        <dbReference type="EMBL" id="MCG2672718.1"/>
    </source>
</evidence>